<evidence type="ECO:0000256" key="3">
    <source>
        <dbReference type="ARBA" id="ARBA00008545"/>
    </source>
</evidence>
<keyword evidence="14" id="KW-0190">Covalent protein-DNA linkage</keyword>
<keyword evidence="6" id="KW-0808">Transferase</keyword>
<dbReference type="GO" id="GO:0006260">
    <property type="term" value="P:DNA replication"/>
    <property type="evidence" value="ECO:0007669"/>
    <property type="project" value="UniProtKB-KW"/>
</dbReference>
<dbReference type="InterPro" id="IPR049912">
    <property type="entry name" value="CRESS_DNA_REP"/>
</dbReference>
<evidence type="ECO:0000256" key="14">
    <source>
        <dbReference type="ARBA" id="ARBA00023124"/>
    </source>
</evidence>
<keyword evidence="15" id="KW-0238">DNA-binding</keyword>
<dbReference type="GO" id="GO:0003677">
    <property type="term" value="F:DNA binding"/>
    <property type="evidence" value="ECO:0007669"/>
    <property type="project" value="UniProtKB-KW"/>
</dbReference>
<proteinExistence type="inferred from homology"/>
<evidence type="ECO:0000256" key="12">
    <source>
        <dbReference type="ARBA" id="ARBA00022759"/>
    </source>
</evidence>
<keyword evidence="13" id="KW-0378">Hydrolase</keyword>
<evidence type="ECO:0000256" key="8">
    <source>
        <dbReference type="ARBA" id="ARBA00022705"/>
    </source>
</evidence>
<evidence type="ECO:0000256" key="5">
    <source>
        <dbReference type="ARBA" id="ARBA00022562"/>
    </source>
</evidence>
<evidence type="ECO:0000256" key="18">
    <source>
        <dbReference type="ARBA" id="ARBA00032243"/>
    </source>
</evidence>
<evidence type="ECO:0000256" key="4">
    <source>
        <dbReference type="ARBA" id="ARBA00014531"/>
    </source>
</evidence>
<reference evidence="21" key="1">
    <citation type="submission" date="2020-10" db="EMBL/GenBank/DDBJ databases">
        <title>CRESS DNA virus dark matter in the feces of wild birds.</title>
        <authorList>
            <person name="Yang S."/>
            <person name="Zhang W."/>
        </authorList>
    </citation>
    <scope>NUCLEOTIDE SEQUENCE</scope>
    <source>
        <strain evidence="21">Sto73cre11</strain>
    </source>
</reference>
<evidence type="ECO:0000256" key="6">
    <source>
        <dbReference type="ARBA" id="ARBA00022679"/>
    </source>
</evidence>
<dbReference type="Pfam" id="PF00910">
    <property type="entry name" value="RNA_helicase"/>
    <property type="match status" value="1"/>
</dbReference>
<protein>
    <recommendedName>
        <fullName evidence="4">Replication-associated protein</fullName>
    </recommendedName>
    <alternativeName>
        <fullName evidence="17">ATP-dependent helicase Rep</fullName>
    </alternativeName>
    <alternativeName>
        <fullName evidence="18">RepP</fullName>
    </alternativeName>
</protein>
<keyword evidence="9" id="KW-0540">Nuclease</keyword>
<dbReference type="InterPro" id="IPR000605">
    <property type="entry name" value="Helicase_SF3_ssDNA/RNA_vir"/>
</dbReference>
<dbReference type="GO" id="GO:0003724">
    <property type="term" value="F:RNA helicase activity"/>
    <property type="evidence" value="ECO:0007669"/>
    <property type="project" value="InterPro"/>
</dbReference>
<dbReference type="EMBL" id="MW182862">
    <property type="protein sequence ID" value="QTE03542.1"/>
    <property type="molecule type" value="Genomic_DNA"/>
</dbReference>
<accession>A0A8A4XCI8</accession>
<dbReference type="Pfam" id="PF02407">
    <property type="entry name" value="Viral_Rep"/>
    <property type="match status" value="1"/>
</dbReference>
<comment type="cofactor">
    <cofactor evidence="1">
        <name>Mn(2+)</name>
        <dbReference type="ChEBI" id="CHEBI:29035"/>
    </cofactor>
</comment>
<name>A0A8A4XCI8_9VIRU</name>
<evidence type="ECO:0000256" key="16">
    <source>
        <dbReference type="ARBA" id="ARBA00023268"/>
    </source>
</evidence>
<keyword evidence="12" id="KW-0255">Endonuclease</keyword>
<evidence type="ECO:0000256" key="2">
    <source>
        <dbReference type="ARBA" id="ARBA00004147"/>
    </source>
</evidence>
<comment type="catalytic activity">
    <reaction evidence="19">
        <text>ATP + H2O = ADP + phosphate + H(+)</text>
        <dbReference type="Rhea" id="RHEA:13065"/>
        <dbReference type="ChEBI" id="CHEBI:15377"/>
        <dbReference type="ChEBI" id="CHEBI:15378"/>
        <dbReference type="ChEBI" id="CHEBI:30616"/>
        <dbReference type="ChEBI" id="CHEBI:43474"/>
        <dbReference type="ChEBI" id="CHEBI:456216"/>
    </reaction>
</comment>
<evidence type="ECO:0000256" key="9">
    <source>
        <dbReference type="ARBA" id="ARBA00022722"/>
    </source>
</evidence>
<dbReference type="GO" id="GO:0003723">
    <property type="term" value="F:RNA binding"/>
    <property type="evidence" value="ECO:0007669"/>
    <property type="project" value="InterPro"/>
</dbReference>
<keyword evidence="7" id="KW-0548">Nucleotidyltransferase</keyword>
<comment type="similarity">
    <text evidence="3">Belongs to the nanoviruses/circoviruses replication-associated protein family.</text>
</comment>
<feature type="domain" description="CRESS-DNA virus Rep endonuclease" evidence="20">
    <location>
        <begin position="22"/>
        <end position="126"/>
    </location>
</feature>
<evidence type="ECO:0000256" key="1">
    <source>
        <dbReference type="ARBA" id="ARBA00001936"/>
    </source>
</evidence>
<dbReference type="GO" id="GO:0016787">
    <property type="term" value="F:hydrolase activity"/>
    <property type="evidence" value="ECO:0007669"/>
    <property type="project" value="UniProtKB-KW"/>
</dbReference>
<sequence length="307" mass="35301">MSGLDVLGLEVAEGNTSLQPQNKKYYEWCFTINNPTEEEMETLEKIDCRYICYAPEIGDSGTRHIQGYIVFKSKRWLSALKKIFKRAHFEAARGTGAENKRYIQGPYDKGDKHKPLNPDFVERGDIPAQGKRNDIVAFREAIVAGKRGRTLDIEHPAIVAKYPKLEQRFATNEDKYKAKQQYANGIAPEVHVRWGPPGTGKTRAVYEAHSDSIYEPTIRKCGTHWWTGYEGEDVILLDEFNGQIPIRDFLRLIDRYPFSMETKGGHTWRVATKIYICSNTPPQEWYPAEAHQYEKIARRLTSIIEVV</sequence>
<dbReference type="GO" id="GO:0004519">
    <property type="term" value="F:endonuclease activity"/>
    <property type="evidence" value="ECO:0007669"/>
    <property type="project" value="UniProtKB-KW"/>
</dbReference>
<evidence type="ECO:0000256" key="11">
    <source>
        <dbReference type="ARBA" id="ARBA00022741"/>
    </source>
</evidence>
<dbReference type="GO" id="GO:0046872">
    <property type="term" value="F:metal ion binding"/>
    <property type="evidence" value="ECO:0007669"/>
    <property type="project" value="UniProtKB-KW"/>
</dbReference>
<evidence type="ECO:0000259" key="20">
    <source>
        <dbReference type="PROSITE" id="PS52020"/>
    </source>
</evidence>
<comment type="subcellular location">
    <subcellularLocation>
        <location evidence="2">Host nucleus</location>
    </subcellularLocation>
</comment>
<evidence type="ECO:0000256" key="15">
    <source>
        <dbReference type="ARBA" id="ARBA00023125"/>
    </source>
</evidence>
<dbReference type="Gene3D" id="3.40.1310.20">
    <property type="match status" value="1"/>
</dbReference>
<dbReference type="GO" id="GO:0000166">
    <property type="term" value="F:nucleotide binding"/>
    <property type="evidence" value="ECO:0007669"/>
    <property type="project" value="UniProtKB-KW"/>
</dbReference>
<dbReference type="PROSITE" id="PS52020">
    <property type="entry name" value="CRESS_DNA_REP"/>
    <property type="match status" value="1"/>
</dbReference>
<dbReference type="GO" id="GO:0016779">
    <property type="term" value="F:nucleotidyltransferase activity"/>
    <property type="evidence" value="ECO:0007669"/>
    <property type="project" value="UniProtKB-KW"/>
</dbReference>
<keyword evidence="5" id="KW-1048">Host nucleus</keyword>
<dbReference type="SUPFAM" id="SSF52540">
    <property type="entry name" value="P-loop containing nucleoside triphosphate hydrolases"/>
    <property type="match status" value="1"/>
</dbReference>
<evidence type="ECO:0000256" key="19">
    <source>
        <dbReference type="ARBA" id="ARBA00049360"/>
    </source>
</evidence>
<evidence type="ECO:0000256" key="7">
    <source>
        <dbReference type="ARBA" id="ARBA00022695"/>
    </source>
</evidence>
<evidence type="ECO:0000256" key="10">
    <source>
        <dbReference type="ARBA" id="ARBA00022723"/>
    </source>
</evidence>
<dbReference type="InterPro" id="IPR027417">
    <property type="entry name" value="P-loop_NTPase"/>
</dbReference>
<keyword evidence="10" id="KW-0479">Metal-binding</keyword>
<keyword evidence="11" id="KW-0547">Nucleotide-binding</keyword>
<keyword evidence="8" id="KW-0235">DNA replication</keyword>
<evidence type="ECO:0000256" key="13">
    <source>
        <dbReference type="ARBA" id="ARBA00022801"/>
    </source>
</evidence>
<evidence type="ECO:0000313" key="21">
    <source>
        <dbReference type="EMBL" id="QTE03542.1"/>
    </source>
</evidence>
<keyword evidence="16" id="KW-0511">Multifunctional enzyme</keyword>
<evidence type="ECO:0000256" key="17">
    <source>
        <dbReference type="ARBA" id="ARBA00030754"/>
    </source>
</evidence>
<organism evidence="21">
    <name type="scientific">Phoenicopterus roseus CRESS-DNA-virus sp</name>
    <dbReference type="NCBI Taxonomy" id="2815052"/>
    <lineage>
        <taxon>Viruses</taxon>
        <taxon>Monodnaviria</taxon>
        <taxon>Shotokuvirae</taxon>
        <taxon>Cressdnaviricota</taxon>
    </lineage>
</organism>
<dbReference type="GO" id="GO:0042025">
    <property type="term" value="C:host cell nucleus"/>
    <property type="evidence" value="ECO:0007669"/>
    <property type="project" value="UniProtKB-SubCell"/>
</dbReference>